<dbReference type="PANTHER" id="PTHR35535">
    <property type="entry name" value="HEAT SHOCK PROTEIN HSLJ"/>
    <property type="match status" value="1"/>
</dbReference>
<comment type="caution">
    <text evidence="3">The sequence shown here is derived from an EMBL/GenBank/DDBJ whole genome shotgun (WGS) entry which is preliminary data.</text>
</comment>
<evidence type="ECO:0000313" key="3">
    <source>
        <dbReference type="EMBL" id="MWB93323.1"/>
    </source>
</evidence>
<dbReference type="Gene3D" id="2.40.128.270">
    <property type="match status" value="1"/>
</dbReference>
<dbReference type="InterPro" id="IPR038670">
    <property type="entry name" value="HslJ-like_sf"/>
</dbReference>
<dbReference type="EMBL" id="WSTB01000001">
    <property type="protein sequence ID" value="MWB93323.1"/>
    <property type="molecule type" value="Genomic_DNA"/>
</dbReference>
<feature type="chain" id="PRO_5026016888" evidence="1">
    <location>
        <begin position="22"/>
        <end position="145"/>
    </location>
</feature>
<protein>
    <submittedName>
        <fullName evidence="3">META domain-containing protein</fullName>
    </submittedName>
</protein>
<feature type="signal peptide" evidence="1">
    <location>
        <begin position="1"/>
        <end position="21"/>
    </location>
</feature>
<organism evidence="3 4">
    <name type="scientific">Flavobacterium hydrocarbonoxydans</name>
    <dbReference type="NCBI Taxonomy" id="2683249"/>
    <lineage>
        <taxon>Bacteria</taxon>
        <taxon>Pseudomonadati</taxon>
        <taxon>Bacteroidota</taxon>
        <taxon>Flavobacteriia</taxon>
        <taxon>Flavobacteriales</taxon>
        <taxon>Flavobacteriaceae</taxon>
        <taxon>Flavobacterium</taxon>
    </lineage>
</organism>
<keyword evidence="4" id="KW-1185">Reference proteome</keyword>
<dbReference type="RefSeq" id="WP_160373233.1">
    <property type="nucleotide sequence ID" value="NZ_WSTB01000001.1"/>
</dbReference>
<proteinExistence type="predicted"/>
<evidence type="ECO:0000259" key="2">
    <source>
        <dbReference type="Pfam" id="PF03724"/>
    </source>
</evidence>
<evidence type="ECO:0000256" key="1">
    <source>
        <dbReference type="SAM" id="SignalP"/>
    </source>
</evidence>
<feature type="domain" description="DUF306" evidence="2">
    <location>
        <begin position="38"/>
        <end position="142"/>
    </location>
</feature>
<dbReference type="AlphaFoldDB" id="A0A6I4NHA0"/>
<dbReference type="InterPro" id="IPR053147">
    <property type="entry name" value="Hsp_HslJ-like"/>
</dbReference>
<accession>A0A6I4NHA0</accession>
<name>A0A6I4NHA0_9FLAO</name>
<evidence type="ECO:0000313" key="4">
    <source>
        <dbReference type="Proteomes" id="UP000471501"/>
    </source>
</evidence>
<keyword evidence="1" id="KW-0732">Signal</keyword>
<dbReference type="InterPro" id="IPR005184">
    <property type="entry name" value="DUF306_Meta_HslJ"/>
</dbReference>
<sequence length="145" mass="16270">MKKILMLVVTISLLYSCKATNETNSVTGKTEKSSTELSRVWVLEELNGKKVMLSDFQKELPRIEFNVTSKTFKGYGGCNIVEGNFISEKNQLHFPMVIPMTKYCSQTNKESEFLAALKNVTQYTIVDNKLMLSGNSGHTLSFNGL</sequence>
<dbReference type="Pfam" id="PF03724">
    <property type="entry name" value="META"/>
    <property type="match status" value="1"/>
</dbReference>
<dbReference type="Proteomes" id="UP000471501">
    <property type="component" value="Unassembled WGS sequence"/>
</dbReference>
<dbReference type="PANTHER" id="PTHR35535:SF2">
    <property type="entry name" value="DUF306 DOMAIN-CONTAINING PROTEIN"/>
    <property type="match status" value="1"/>
</dbReference>
<reference evidence="3 4" key="1">
    <citation type="submission" date="2019-12" db="EMBL/GenBank/DDBJ databases">
        <authorList>
            <person name="Kim Y.S."/>
        </authorList>
    </citation>
    <scope>NUCLEOTIDE SEQUENCE [LARGE SCALE GENOMIC DNA]</scope>
    <source>
        <strain evidence="3 4">GA093</strain>
    </source>
</reference>
<dbReference type="PROSITE" id="PS51257">
    <property type="entry name" value="PROKAR_LIPOPROTEIN"/>
    <property type="match status" value="1"/>
</dbReference>
<gene>
    <name evidence="3" type="ORF">GON26_03055</name>
</gene>